<organism evidence="2">
    <name type="scientific">Oryza barthii</name>
    <dbReference type="NCBI Taxonomy" id="65489"/>
    <lineage>
        <taxon>Eukaryota</taxon>
        <taxon>Viridiplantae</taxon>
        <taxon>Streptophyta</taxon>
        <taxon>Embryophyta</taxon>
        <taxon>Tracheophyta</taxon>
        <taxon>Spermatophyta</taxon>
        <taxon>Magnoliopsida</taxon>
        <taxon>Liliopsida</taxon>
        <taxon>Poales</taxon>
        <taxon>Poaceae</taxon>
        <taxon>BOP clade</taxon>
        <taxon>Oryzoideae</taxon>
        <taxon>Oryzeae</taxon>
        <taxon>Oryzinae</taxon>
        <taxon>Oryza</taxon>
    </lineage>
</organism>
<feature type="compositionally biased region" description="Basic and acidic residues" evidence="1">
    <location>
        <begin position="77"/>
        <end position="94"/>
    </location>
</feature>
<evidence type="ECO:0000313" key="2">
    <source>
        <dbReference type="EnsemblPlants" id="OBART11G11920.1"/>
    </source>
</evidence>
<dbReference type="HOGENOM" id="CLU_136454_1_0_1"/>
<evidence type="ECO:0000313" key="3">
    <source>
        <dbReference type="Proteomes" id="UP000026960"/>
    </source>
</evidence>
<reference evidence="2" key="2">
    <citation type="submission" date="2015-03" db="UniProtKB">
        <authorList>
            <consortium name="EnsemblPlants"/>
        </authorList>
    </citation>
    <scope>IDENTIFICATION</scope>
</reference>
<protein>
    <submittedName>
        <fullName evidence="2">Uncharacterized protein</fullName>
    </submittedName>
</protein>
<sequence>MALSGERQVVMRTSTAWQHYIIDGFGWLGDVPSNSNEMACDATRADDALRASSGGAPAGVLFKKQADECEEDSSVDEGERTSAELSSHLKHEDSGGLEDVVSVIMNQQK</sequence>
<reference evidence="2" key="1">
    <citation type="journal article" date="2009" name="Rice">
        <title>De Novo Next Generation Sequencing of Plant Genomes.</title>
        <authorList>
            <person name="Rounsley S."/>
            <person name="Marri P.R."/>
            <person name="Yu Y."/>
            <person name="He R."/>
            <person name="Sisneros N."/>
            <person name="Goicoechea J.L."/>
            <person name="Lee S.J."/>
            <person name="Angelova A."/>
            <person name="Kudrna D."/>
            <person name="Luo M."/>
            <person name="Affourtit J."/>
            <person name="Desany B."/>
            <person name="Knight J."/>
            <person name="Niazi F."/>
            <person name="Egholm M."/>
            <person name="Wing R.A."/>
        </authorList>
    </citation>
    <scope>NUCLEOTIDE SEQUENCE [LARGE SCALE GENOMIC DNA]</scope>
    <source>
        <strain evidence="2">cv. IRGC 105608</strain>
    </source>
</reference>
<feature type="region of interest" description="Disordered" evidence="1">
    <location>
        <begin position="67"/>
        <end position="101"/>
    </location>
</feature>
<dbReference type="Gramene" id="OBART11G11920.1">
    <property type="protein sequence ID" value="OBART11G11920.1"/>
    <property type="gene ID" value="OBART11G11920"/>
</dbReference>
<keyword evidence="3" id="KW-1185">Reference proteome</keyword>
<name>A0A0D3HLB9_9ORYZ</name>
<accession>A0A0D3HLB9</accession>
<dbReference type="PaxDb" id="65489-OBART11G11920.1"/>
<proteinExistence type="predicted"/>
<evidence type="ECO:0000256" key="1">
    <source>
        <dbReference type="SAM" id="MobiDB-lite"/>
    </source>
</evidence>
<dbReference type="EnsemblPlants" id="OBART11G11920.1">
    <property type="protein sequence ID" value="OBART11G11920.1"/>
    <property type="gene ID" value="OBART11G11920"/>
</dbReference>
<dbReference type="AlphaFoldDB" id="A0A0D3HLB9"/>
<dbReference type="Proteomes" id="UP000026960">
    <property type="component" value="Chromosome 11"/>
</dbReference>